<gene>
    <name evidence="13" type="ORF">VNO80_17853</name>
</gene>
<evidence type="ECO:0000256" key="4">
    <source>
        <dbReference type="ARBA" id="ARBA00022490"/>
    </source>
</evidence>
<dbReference type="InterPro" id="IPR006515">
    <property type="entry name" value="PABP_1234"/>
</dbReference>
<dbReference type="GO" id="GO:0003729">
    <property type="term" value="F:mRNA binding"/>
    <property type="evidence" value="ECO:0007669"/>
    <property type="project" value="UniProtKB-ARBA"/>
</dbReference>
<dbReference type="SUPFAM" id="SSF63570">
    <property type="entry name" value="PABC (PABP) domain"/>
    <property type="match status" value="1"/>
</dbReference>
<dbReference type="Pfam" id="PF00658">
    <property type="entry name" value="MLLE"/>
    <property type="match status" value="1"/>
</dbReference>
<protein>
    <recommendedName>
        <fullName evidence="10">Polyadenylate-binding protein</fullName>
        <shortName evidence="10">PABP</shortName>
    </recommendedName>
</protein>
<dbReference type="SMART" id="SM00361">
    <property type="entry name" value="RRM_1"/>
    <property type="match status" value="3"/>
</dbReference>
<feature type="domain" description="PABC" evidence="12">
    <location>
        <begin position="540"/>
        <end position="617"/>
    </location>
</feature>
<keyword evidence="4 10" id="KW-0963">Cytoplasm</keyword>
<dbReference type="FunFam" id="3.30.70.330:FF:000003">
    <property type="entry name" value="Polyadenylate-binding protein"/>
    <property type="match status" value="1"/>
</dbReference>
<dbReference type="PROSITE" id="PS50102">
    <property type="entry name" value="RRM"/>
    <property type="match status" value="4"/>
</dbReference>
<dbReference type="SMART" id="SM00360">
    <property type="entry name" value="RRM"/>
    <property type="match status" value="4"/>
</dbReference>
<evidence type="ECO:0000256" key="10">
    <source>
        <dbReference type="RuleBase" id="RU362004"/>
    </source>
</evidence>
<proteinExistence type="inferred from homology"/>
<keyword evidence="6 9" id="KW-0694">RNA-binding</keyword>
<evidence type="ECO:0000256" key="2">
    <source>
        <dbReference type="ARBA" id="ARBA00004496"/>
    </source>
</evidence>
<feature type="domain" description="RRM" evidence="11">
    <location>
        <begin position="199"/>
        <end position="276"/>
    </location>
</feature>
<accession>A0AAN9QYX5</accession>
<dbReference type="NCBIfam" id="TIGR01628">
    <property type="entry name" value="PABP-1234"/>
    <property type="match status" value="1"/>
</dbReference>
<dbReference type="InterPro" id="IPR000504">
    <property type="entry name" value="RRM_dom"/>
</dbReference>
<dbReference type="Pfam" id="PF00076">
    <property type="entry name" value="RRM_1"/>
    <property type="match status" value="4"/>
</dbReference>
<dbReference type="FunFam" id="3.30.70.330:FF:000651">
    <property type="entry name" value="Poly(A) binding protein cytoplasmic 1 like"/>
    <property type="match status" value="1"/>
</dbReference>
<feature type="domain" description="RRM" evidence="11">
    <location>
        <begin position="107"/>
        <end position="179"/>
    </location>
</feature>
<dbReference type="GO" id="GO:0009967">
    <property type="term" value="P:positive regulation of signal transduction"/>
    <property type="evidence" value="ECO:0007669"/>
    <property type="project" value="UniProtKB-ARBA"/>
</dbReference>
<dbReference type="SMART" id="SM00517">
    <property type="entry name" value="PolyA"/>
    <property type="match status" value="1"/>
</dbReference>
<keyword evidence="5" id="KW-0677">Repeat</keyword>
<dbReference type="CDD" id="cd12379">
    <property type="entry name" value="RRM2_I_PABPs"/>
    <property type="match status" value="1"/>
</dbReference>
<feature type="domain" description="RRM" evidence="11">
    <location>
        <begin position="19"/>
        <end position="97"/>
    </location>
</feature>
<reference evidence="13 14" key="1">
    <citation type="submission" date="2024-01" db="EMBL/GenBank/DDBJ databases">
        <title>The genomes of 5 underutilized Papilionoideae crops provide insights into root nodulation and disease resistanc.</title>
        <authorList>
            <person name="Jiang F."/>
        </authorList>
    </citation>
    <scope>NUCLEOTIDE SEQUENCE [LARGE SCALE GENOMIC DNA]</scope>
    <source>
        <strain evidence="13">JINMINGXINNONG_FW02</strain>
        <tissue evidence="13">Leaves</tissue>
    </source>
</reference>
<dbReference type="EMBL" id="JAYMYR010000007">
    <property type="protein sequence ID" value="KAK7352431.1"/>
    <property type="molecule type" value="Genomic_DNA"/>
</dbReference>
<dbReference type="InterPro" id="IPR036053">
    <property type="entry name" value="PABP-dom"/>
</dbReference>
<comment type="similarity">
    <text evidence="3 10">Belongs to the polyadenylate-binding protein type-1 family.</text>
</comment>
<evidence type="ECO:0000313" key="13">
    <source>
        <dbReference type="EMBL" id="KAK7352431.1"/>
    </source>
</evidence>
<dbReference type="InterPro" id="IPR002004">
    <property type="entry name" value="PABP_HYD_C"/>
</dbReference>
<evidence type="ECO:0000259" key="11">
    <source>
        <dbReference type="PROSITE" id="PS50102"/>
    </source>
</evidence>
<comment type="subcellular location">
    <subcellularLocation>
        <location evidence="2 10">Cytoplasm</location>
    </subcellularLocation>
    <subcellularLocation>
        <location evidence="1">Nucleus</location>
    </subcellularLocation>
</comment>
<evidence type="ECO:0000256" key="5">
    <source>
        <dbReference type="ARBA" id="ARBA00022737"/>
    </source>
</evidence>
<dbReference type="GO" id="GO:0005634">
    <property type="term" value="C:nucleus"/>
    <property type="evidence" value="ECO:0007669"/>
    <property type="project" value="UniProtKB-SubCell"/>
</dbReference>
<dbReference type="InterPro" id="IPR003954">
    <property type="entry name" value="RRM_euk-type"/>
</dbReference>
<dbReference type="SUPFAM" id="SSF54928">
    <property type="entry name" value="RNA-binding domain, RBD"/>
    <property type="match status" value="2"/>
</dbReference>
<keyword evidence="14" id="KW-1185">Reference proteome</keyword>
<dbReference type="Gene3D" id="3.30.70.330">
    <property type="match status" value="4"/>
</dbReference>
<sequence length="637" mass="70287">MAQIPDKHSSEPTFPGSNMSLFVGDLDQNINEQQLYDLFNDVGQVVSVRIIKDYETKTSLGYGYVNFSSAQHAAKALDVLNFTPLNGKAIRVMYSIRDPSVRNSGTANVYIKNLDKSIDDKGLFNVFSSFGNILSLKVARDASGESRGYGFVQFEREESAKEAIQKLNGMLLNDKQIYVGPFVRKQDRECFSGTDAKFNNVYVNNLSKTITDADLQRIFGEYGFITSAVVMKDVVGESKGFGFVNFANADDAAKARDALDGKFVCGRKWYVGRAMKKSERELDVKGVLYQNRKPYIPKEGTNLYIKNLNDSIGDEELKEHFSEFGAITSSCIMRDSNGISKGSGFVAYSDKEGANRALESMNGQMVAGKPLYVALAQKKDERKARLQAVFSEPRAFPAFPFLPPMRAVFSEPRASPSVRFLAPQHPMYTIGAPGPEPPFLHRQTHPDFITQAAIDLQQHLARGMTPTGPPMPNFYAVVQHEHPQPRGHLQEGHVQPLMLHPQMLPSGNFYQGPPGPNMQNIHSAGVAGENILFGCVPPVPLQALASAVASVPPEMQRILLGEALYPLVEKLEPEAASRVTGMLLEMDQPEVLNLIESPDDLTEKVAEAMAALKQVEEQSSCPADQLAFFSLDDDPWS</sequence>
<dbReference type="InterPro" id="IPR012677">
    <property type="entry name" value="Nucleotide-bd_a/b_plait_sf"/>
</dbReference>
<dbReference type="PROSITE" id="PS51309">
    <property type="entry name" value="PABC"/>
    <property type="match status" value="1"/>
</dbReference>
<dbReference type="GO" id="GO:0005737">
    <property type="term" value="C:cytoplasm"/>
    <property type="evidence" value="ECO:0007669"/>
    <property type="project" value="UniProtKB-SubCell"/>
</dbReference>
<comment type="function">
    <text evidence="8">Binds the poly(A) tail of mRNA. Appears to be an important mediator of the multiple roles of the poly(A) tail in mRNA biogenesis, stability and translation.</text>
</comment>
<dbReference type="Proteomes" id="UP001374584">
    <property type="component" value="Unassembled WGS sequence"/>
</dbReference>
<evidence type="ECO:0000313" key="14">
    <source>
        <dbReference type="Proteomes" id="UP001374584"/>
    </source>
</evidence>
<evidence type="ECO:0000256" key="1">
    <source>
        <dbReference type="ARBA" id="ARBA00004123"/>
    </source>
</evidence>
<evidence type="ECO:0000256" key="6">
    <source>
        <dbReference type="ARBA" id="ARBA00022884"/>
    </source>
</evidence>
<dbReference type="GO" id="GO:0010629">
    <property type="term" value="P:negative regulation of gene expression"/>
    <property type="evidence" value="ECO:0007669"/>
    <property type="project" value="UniProtKB-ARBA"/>
</dbReference>
<evidence type="ECO:0000256" key="3">
    <source>
        <dbReference type="ARBA" id="ARBA00008557"/>
    </source>
</evidence>
<comment type="caution">
    <text evidence="13">The sequence shown here is derived from an EMBL/GenBank/DDBJ whole genome shotgun (WGS) entry which is preliminary data.</text>
</comment>
<evidence type="ECO:0000256" key="9">
    <source>
        <dbReference type="PROSITE-ProRule" id="PRU00176"/>
    </source>
</evidence>
<organism evidence="13 14">
    <name type="scientific">Phaseolus coccineus</name>
    <name type="common">Scarlet runner bean</name>
    <name type="synonym">Phaseolus multiflorus</name>
    <dbReference type="NCBI Taxonomy" id="3886"/>
    <lineage>
        <taxon>Eukaryota</taxon>
        <taxon>Viridiplantae</taxon>
        <taxon>Streptophyta</taxon>
        <taxon>Embryophyta</taxon>
        <taxon>Tracheophyta</taxon>
        <taxon>Spermatophyta</taxon>
        <taxon>Magnoliopsida</taxon>
        <taxon>eudicotyledons</taxon>
        <taxon>Gunneridae</taxon>
        <taxon>Pentapetalae</taxon>
        <taxon>rosids</taxon>
        <taxon>fabids</taxon>
        <taxon>Fabales</taxon>
        <taxon>Fabaceae</taxon>
        <taxon>Papilionoideae</taxon>
        <taxon>50 kb inversion clade</taxon>
        <taxon>NPAAA clade</taxon>
        <taxon>indigoferoid/millettioid clade</taxon>
        <taxon>Phaseoleae</taxon>
        <taxon>Phaseolus</taxon>
    </lineage>
</organism>
<keyword evidence="7" id="KW-0539">Nucleus</keyword>
<dbReference type="InterPro" id="IPR035979">
    <property type="entry name" value="RBD_domain_sf"/>
</dbReference>
<feature type="domain" description="RRM" evidence="11">
    <location>
        <begin position="301"/>
        <end position="378"/>
    </location>
</feature>
<dbReference type="FunFam" id="3.30.70.330:FF:000383">
    <property type="entry name" value="Sex lethal, isoform D"/>
    <property type="match status" value="1"/>
</dbReference>
<dbReference type="AlphaFoldDB" id="A0AAN9QYX5"/>
<name>A0AAN9QYX5_PHACN</name>
<dbReference type="InterPro" id="IPR045305">
    <property type="entry name" value="RRM2_I_PABPs"/>
</dbReference>
<evidence type="ECO:0000256" key="8">
    <source>
        <dbReference type="ARBA" id="ARBA00054110"/>
    </source>
</evidence>
<dbReference type="PANTHER" id="PTHR24012">
    <property type="entry name" value="RNA BINDING PROTEIN"/>
    <property type="match status" value="1"/>
</dbReference>
<evidence type="ECO:0000259" key="12">
    <source>
        <dbReference type="PROSITE" id="PS51309"/>
    </source>
</evidence>
<dbReference type="Gene3D" id="1.10.1900.10">
    <property type="entry name" value="c-terminal domain of poly(a) binding protein"/>
    <property type="match status" value="1"/>
</dbReference>
<evidence type="ECO:0000256" key="7">
    <source>
        <dbReference type="ARBA" id="ARBA00023242"/>
    </source>
</evidence>